<feature type="region of interest" description="Disordered" evidence="1">
    <location>
        <begin position="1"/>
        <end position="31"/>
    </location>
</feature>
<name>A0A9P4M419_9PEZI</name>
<proteinExistence type="predicted"/>
<accession>A0A9P4M419</accession>
<dbReference type="AlphaFoldDB" id="A0A9P4M419"/>
<dbReference type="Proteomes" id="UP000799772">
    <property type="component" value="Unassembled WGS sequence"/>
</dbReference>
<sequence length="291" mass="31522">MRSVSPISEKPPKDSPSKRKRSISDPTVHQFAPHLREEIAGEGSYTDAQLAGARSPRSFVAEKLGDLKLTGTTLSVIRFCGGADGVNGDRAKRNKKVKFSGKKDNGVGEEQDGKAGESLKAQPKQRRLRSPPPPGDEEVRSEIEETPEPPRASSQSPSPSLQSTINVIPAELPTAAAPADSSAFHHSGSPSPMPAPQQYFDESEGREFADALDPDDDGTGINGVGYKPTPAMAWQRSQKRKQQIQEWRARETKEARQRRLERRHKTAIAAGGDGGARGGADDVRRTVRFAV</sequence>
<evidence type="ECO:0000256" key="1">
    <source>
        <dbReference type="SAM" id="MobiDB-lite"/>
    </source>
</evidence>
<dbReference type="OrthoDB" id="5391950at2759"/>
<keyword evidence="3" id="KW-1185">Reference proteome</keyword>
<evidence type="ECO:0000313" key="2">
    <source>
        <dbReference type="EMBL" id="KAF2096358.1"/>
    </source>
</evidence>
<evidence type="ECO:0000313" key="3">
    <source>
        <dbReference type="Proteomes" id="UP000799772"/>
    </source>
</evidence>
<feature type="compositionally biased region" description="Low complexity" evidence="1">
    <location>
        <begin position="151"/>
        <end position="160"/>
    </location>
</feature>
<dbReference type="EMBL" id="ML978129">
    <property type="protein sequence ID" value="KAF2096358.1"/>
    <property type="molecule type" value="Genomic_DNA"/>
</dbReference>
<comment type="caution">
    <text evidence="2">The sequence shown here is derived from an EMBL/GenBank/DDBJ whole genome shotgun (WGS) entry which is preliminary data.</text>
</comment>
<gene>
    <name evidence="2" type="ORF">NA57DRAFT_77963</name>
</gene>
<feature type="compositionally biased region" description="Basic and acidic residues" evidence="1">
    <location>
        <begin position="101"/>
        <end position="117"/>
    </location>
</feature>
<organism evidence="2 3">
    <name type="scientific">Rhizodiscina lignyota</name>
    <dbReference type="NCBI Taxonomy" id="1504668"/>
    <lineage>
        <taxon>Eukaryota</taxon>
        <taxon>Fungi</taxon>
        <taxon>Dikarya</taxon>
        <taxon>Ascomycota</taxon>
        <taxon>Pezizomycotina</taxon>
        <taxon>Dothideomycetes</taxon>
        <taxon>Pleosporomycetidae</taxon>
        <taxon>Aulographales</taxon>
        <taxon>Rhizodiscinaceae</taxon>
        <taxon>Rhizodiscina</taxon>
    </lineage>
</organism>
<reference evidence="2" key="1">
    <citation type="journal article" date="2020" name="Stud. Mycol.">
        <title>101 Dothideomycetes genomes: a test case for predicting lifestyles and emergence of pathogens.</title>
        <authorList>
            <person name="Haridas S."/>
            <person name="Albert R."/>
            <person name="Binder M."/>
            <person name="Bloem J."/>
            <person name="Labutti K."/>
            <person name="Salamov A."/>
            <person name="Andreopoulos B."/>
            <person name="Baker S."/>
            <person name="Barry K."/>
            <person name="Bills G."/>
            <person name="Bluhm B."/>
            <person name="Cannon C."/>
            <person name="Castanera R."/>
            <person name="Culley D."/>
            <person name="Daum C."/>
            <person name="Ezra D."/>
            <person name="Gonzalez J."/>
            <person name="Henrissat B."/>
            <person name="Kuo A."/>
            <person name="Liang C."/>
            <person name="Lipzen A."/>
            <person name="Lutzoni F."/>
            <person name="Magnuson J."/>
            <person name="Mondo S."/>
            <person name="Nolan M."/>
            <person name="Ohm R."/>
            <person name="Pangilinan J."/>
            <person name="Park H.-J."/>
            <person name="Ramirez L."/>
            <person name="Alfaro M."/>
            <person name="Sun H."/>
            <person name="Tritt A."/>
            <person name="Yoshinaga Y."/>
            <person name="Zwiers L.-H."/>
            <person name="Turgeon B."/>
            <person name="Goodwin S."/>
            <person name="Spatafora J."/>
            <person name="Crous P."/>
            <person name="Grigoriev I."/>
        </authorList>
    </citation>
    <scope>NUCLEOTIDE SEQUENCE</scope>
    <source>
        <strain evidence="2">CBS 133067</strain>
    </source>
</reference>
<feature type="region of interest" description="Disordered" evidence="1">
    <location>
        <begin position="79"/>
        <end position="280"/>
    </location>
</feature>
<feature type="compositionally biased region" description="Basic and acidic residues" evidence="1">
    <location>
        <begin position="247"/>
        <end position="258"/>
    </location>
</feature>
<protein>
    <submittedName>
        <fullName evidence="2">Uncharacterized protein</fullName>
    </submittedName>
</protein>